<dbReference type="SUPFAM" id="SSF57716">
    <property type="entry name" value="Glucocorticoid receptor-like (DNA-binding domain)"/>
    <property type="match status" value="1"/>
</dbReference>
<evidence type="ECO:0000256" key="2">
    <source>
        <dbReference type="ARBA" id="ARBA00022833"/>
    </source>
</evidence>
<dbReference type="EMBL" id="JABEPP010000002">
    <property type="protein sequence ID" value="NNM72322.1"/>
    <property type="molecule type" value="Genomic_DNA"/>
</dbReference>
<feature type="binding site" evidence="3">
    <location>
        <position position="50"/>
    </location>
    <ligand>
        <name>Zn(2+)</name>
        <dbReference type="ChEBI" id="CHEBI:29105"/>
    </ligand>
</feature>
<feature type="binding site" evidence="3">
    <location>
        <position position="69"/>
    </location>
    <ligand>
        <name>Zn(2+)</name>
        <dbReference type="ChEBI" id="CHEBI:29105"/>
    </ligand>
</feature>
<keyword evidence="6" id="KW-1185">Reference proteome</keyword>
<dbReference type="PANTHER" id="PTHR36150:SF1">
    <property type="entry name" value="DNA GYRASE INHIBITOR YACG"/>
    <property type="match status" value="1"/>
</dbReference>
<protein>
    <recommendedName>
        <fullName evidence="3">DNA gyrase inhibitor YacG</fullName>
    </recommendedName>
</protein>
<comment type="subunit">
    <text evidence="3">Interacts with GyrB.</text>
</comment>
<dbReference type="GO" id="GO:0008657">
    <property type="term" value="F:DNA topoisomerase type II (double strand cut, ATP-hydrolyzing) inhibitor activity"/>
    <property type="evidence" value="ECO:0007669"/>
    <property type="project" value="UniProtKB-UniRule"/>
</dbReference>
<dbReference type="Proteomes" id="UP000564885">
    <property type="component" value="Unassembled WGS sequence"/>
</dbReference>
<gene>
    <name evidence="3 5" type="primary">yacG</name>
    <name evidence="5" type="ORF">HJG44_07940</name>
</gene>
<sequence>MPRYRRGPERVGGAFGPSAASGASGRKRPGQRDHPKDNLALTKPRTEPACPICGAPRSPRFRPFCSARCADADLQRWLSDAYVIPVAEDEEQAAANEADDLAGQSERGRL</sequence>
<dbReference type="Gene3D" id="3.30.50.10">
    <property type="entry name" value="Erythroid Transcription Factor GATA-1, subunit A"/>
    <property type="match status" value="1"/>
</dbReference>
<dbReference type="Pfam" id="PF03884">
    <property type="entry name" value="YacG"/>
    <property type="match status" value="1"/>
</dbReference>
<dbReference type="InterPro" id="IPR013088">
    <property type="entry name" value="Znf_NHR/GATA"/>
</dbReference>
<feature type="binding site" evidence="3">
    <location>
        <position position="53"/>
    </location>
    <ligand>
        <name>Zn(2+)</name>
        <dbReference type="ChEBI" id="CHEBI:29105"/>
    </ligand>
</feature>
<reference evidence="5 6" key="1">
    <citation type="submission" date="2020-04" db="EMBL/GenBank/DDBJ databases">
        <title>Enterovirga sp. isolate from soil.</title>
        <authorList>
            <person name="Chea S."/>
            <person name="Kim D.-U."/>
        </authorList>
    </citation>
    <scope>NUCLEOTIDE SEQUENCE [LARGE SCALE GENOMIC DNA]</scope>
    <source>
        <strain evidence="5 6">DB1703</strain>
    </source>
</reference>
<evidence type="ECO:0000313" key="5">
    <source>
        <dbReference type="EMBL" id="NNM72322.1"/>
    </source>
</evidence>
<accession>A0A849HYZ8</accession>
<evidence type="ECO:0000256" key="1">
    <source>
        <dbReference type="ARBA" id="ARBA00022723"/>
    </source>
</evidence>
<evidence type="ECO:0000313" key="6">
    <source>
        <dbReference type="Proteomes" id="UP000564885"/>
    </source>
</evidence>
<dbReference type="HAMAP" id="MF_00649">
    <property type="entry name" value="DNA_gyrase_inhibitor_YacG"/>
    <property type="match status" value="1"/>
</dbReference>
<feature type="binding site" evidence="3">
    <location>
        <position position="65"/>
    </location>
    <ligand>
        <name>Zn(2+)</name>
        <dbReference type="ChEBI" id="CHEBI:29105"/>
    </ligand>
</feature>
<organism evidence="5 6">
    <name type="scientific">Enterovirga aerilata</name>
    <dbReference type="NCBI Taxonomy" id="2730920"/>
    <lineage>
        <taxon>Bacteria</taxon>
        <taxon>Pseudomonadati</taxon>
        <taxon>Pseudomonadota</taxon>
        <taxon>Alphaproteobacteria</taxon>
        <taxon>Hyphomicrobiales</taxon>
        <taxon>Methylobacteriaceae</taxon>
        <taxon>Enterovirga</taxon>
    </lineage>
</organism>
<proteinExistence type="inferred from homology"/>
<evidence type="ECO:0000256" key="4">
    <source>
        <dbReference type="SAM" id="MobiDB-lite"/>
    </source>
</evidence>
<dbReference type="GO" id="GO:0008270">
    <property type="term" value="F:zinc ion binding"/>
    <property type="evidence" value="ECO:0007669"/>
    <property type="project" value="UniProtKB-UniRule"/>
</dbReference>
<feature type="region of interest" description="Disordered" evidence="4">
    <location>
        <begin position="1"/>
        <end position="47"/>
    </location>
</feature>
<dbReference type="AlphaFoldDB" id="A0A849HYZ8"/>
<dbReference type="PANTHER" id="PTHR36150">
    <property type="entry name" value="DNA GYRASE INHIBITOR YACG"/>
    <property type="match status" value="1"/>
</dbReference>
<comment type="cofactor">
    <cofactor evidence="3">
        <name>Zn(2+)</name>
        <dbReference type="ChEBI" id="CHEBI:29105"/>
    </cofactor>
    <text evidence="3">Binds 1 zinc ion.</text>
</comment>
<comment type="function">
    <text evidence="3">Inhibits all the catalytic activities of DNA gyrase by preventing its interaction with DNA. Acts by binding directly to the C-terminal domain of GyrB, which probably disrupts DNA binding by the gyrase.</text>
</comment>
<comment type="similarity">
    <text evidence="3">Belongs to the DNA gyrase inhibitor YacG family.</text>
</comment>
<name>A0A849HYZ8_9HYPH</name>
<dbReference type="InterPro" id="IPR005584">
    <property type="entry name" value="DNA_gyrase_inhibitor_YacG"/>
</dbReference>
<evidence type="ECO:0000256" key="3">
    <source>
        <dbReference type="HAMAP-Rule" id="MF_00649"/>
    </source>
</evidence>
<keyword evidence="2 3" id="KW-0862">Zinc</keyword>
<keyword evidence="1 3" id="KW-0479">Metal-binding</keyword>
<comment type="caution">
    <text evidence="5">The sequence shown here is derived from an EMBL/GenBank/DDBJ whole genome shotgun (WGS) entry which is preliminary data.</text>
</comment>
<dbReference type="GO" id="GO:0006355">
    <property type="term" value="P:regulation of DNA-templated transcription"/>
    <property type="evidence" value="ECO:0007669"/>
    <property type="project" value="InterPro"/>
</dbReference>